<accession>A0AAN9MVR5</accession>
<proteinExistence type="predicted"/>
<protein>
    <submittedName>
        <fullName evidence="1">Uncharacterized protein</fullName>
    </submittedName>
</protein>
<reference evidence="1 2" key="1">
    <citation type="submission" date="2024-01" db="EMBL/GenBank/DDBJ databases">
        <title>The genomes of 5 underutilized Papilionoideae crops provide insights into root nodulation and disease resistanc.</title>
        <authorList>
            <person name="Jiang F."/>
        </authorList>
    </citation>
    <scope>NUCLEOTIDE SEQUENCE [LARGE SCALE GENOMIC DNA]</scope>
    <source>
        <strain evidence="1">LVBAO_FW01</strain>
        <tissue evidence="1">Leaves</tissue>
    </source>
</reference>
<gene>
    <name evidence="1" type="ORF">VNO77_03569</name>
</gene>
<evidence type="ECO:0000313" key="2">
    <source>
        <dbReference type="Proteomes" id="UP001367508"/>
    </source>
</evidence>
<dbReference type="Proteomes" id="UP001367508">
    <property type="component" value="Unassembled WGS sequence"/>
</dbReference>
<keyword evidence="2" id="KW-1185">Reference proteome</keyword>
<evidence type="ECO:0000313" key="1">
    <source>
        <dbReference type="EMBL" id="KAK7361501.1"/>
    </source>
</evidence>
<name>A0AAN9MVR5_CANGL</name>
<organism evidence="1 2">
    <name type="scientific">Canavalia gladiata</name>
    <name type="common">Sword bean</name>
    <name type="synonym">Dolichos gladiatus</name>
    <dbReference type="NCBI Taxonomy" id="3824"/>
    <lineage>
        <taxon>Eukaryota</taxon>
        <taxon>Viridiplantae</taxon>
        <taxon>Streptophyta</taxon>
        <taxon>Embryophyta</taxon>
        <taxon>Tracheophyta</taxon>
        <taxon>Spermatophyta</taxon>
        <taxon>Magnoliopsida</taxon>
        <taxon>eudicotyledons</taxon>
        <taxon>Gunneridae</taxon>
        <taxon>Pentapetalae</taxon>
        <taxon>rosids</taxon>
        <taxon>fabids</taxon>
        <taxon>Fabales</taxon>
        <taxon>Fabaceae</taxon>
        <taxon>Papilionoideae</taxon>
        <taxon>50 kb inversion clade</taxon>
        <taxon>NPAAA clade</taxon>
        <taxon>indigoferoid/millettioid clade</taxon>
        <taxon>Phaseoleae</taxon>
        <taxon>Canavalia</taxon>
    </lineage>
</organism>
<dbReference type="EMBL" id="JAYMYQ010000001">
    <property type="protein sequence ID" value="KAK7361501.1"/>
    <property type="molecule type" value="Genomic_DNA"/>
</dbReference>
<sequence length="189" mass="21694">MTFQIKILGTGDSKRWVLNHLSHALNLGLLLTVINSKLTVLDCHVQNSLHVPVSMHAKTQSQFQCMPMPLRLPTTSHRSHERRKGSCQSYLYDDQWHQLLTNVCPIPISRDLRLEVFSEYASWFLCKAEKNSPPTPTIYSMVWCFLFVPSGENTSLNLQFSPTSSRCQRCPSFSPWNLLPRISSSPLYR</sequence>
<comment type="caution">
    <text evidence="1">The sequence shown here is derived from an EMBL/GenBank/DDBJ whole genome shotgun (WGS) entry which is preliminary data.</text>
</comment>
<dbReference type="AlphaFoldDB" id="A0AAN9MVR5"/>